<keyword evidence="3" id="KW-1185">Reference proteome</keyword>
<keyword evidence="1" id="KW-0732">Signal</keyword>
<organism evidence="2 3">
    <name type="scientific">Mucilaginibacter auburnensis</name>
    <dbReference type="NCBI Taxonomy" id="1457233"/>
    <lineage>
        <taxon>Bacteria</taxon>
        <taxon>Pseudomonadati</taxon>
        <taxon>Bacteroidota</taxon>
        <taxon>Sphingobacteriia</taxon>
        <taxon>Sphingobacteriales</taxon>
        <taxon>Sphingobacteriaceae</taxon>
        <taxon>Mucilaginibacter</taxon>
    </lineage>
</organism>
<dbReference type="EMBL" id="PGFJ01000001">
    <property type="protein sequence ID" value="PJJ84689.1"/>
    <property type="molecule type" value="Genomic_DNA"/>
</dbReference>
<evidence type="ECO:0000313" key="3">
    <source>
        <dbReference type="Proteomes" id="UP000242687"/>
    </source>
</evidence>
<gene>
    <name evidence="2" type="ORF">CLV57_1710</name>
</gene>
<evidence type="ECO:0000313" key="2">
    <source>
        <dbReference type="EMBL" id="PJJ84689.1"/>
    </source>
</evidence>
<name>A0A2H9VV73_9SPHI</name>
<proteinExistence type="predicted"/>
<accession>A0A2H9VV73</accession>
<sequence length="112" mass="12387">MKKIIYVFGALALTCASPYVNAKALATEKTFLTTVQEQSYLAGYFTKNSKIYAVWVEDDPDGFSTVVAVYNYTDGIDEPDFYGVIEPGGWSHVTVIYDTGSVQYVGYLRATP</sequence>
<comment type="caution">
    <text evidence="2">The sequence shown here is derived from an EMBL/GenBank/DDBJ whole genome shotgun (WGS) entry which is preliminary data.</text>
</comment>
<protein>
    <submittedName>
        <fullName evidence="2">Uncharacterized protein</fullName>
    </submittedName>
</protein>
<feature type="chain" id="PRO_5014195809" evidence="1">
    <location>
        <begin position="23"/>
        <end position="112"/>
    </location>
</feature>
<dbReference type="AlphaFoldDB" id="A0A2H9VV73"/>
<feature type="signal peptide" evidence="1">
    <location>
        <begin position="1"/>
        <end position="22"/>
    </location>
</feature>
<dbReference type="RefSeq" id="WP_100340875.1">
    <property type="nucleotide sequence ID" value="NZ_PGFJ01000001.1"/>
</dbReference>
<evidence type="ECO:0000256" key="1">
    <source>
        <dbReference type="SAM" id="SignalP"/>
    </source>
</evidence>
<dbReference type="Proteomes" id="UP000242687">
    <property type="component" value="Unassembled WGS sequence"/>
</dbReference>
<reference evidence="2" key="1">
    <citation type="submission" date="2017-11" db="EMBL/GenBank/DDBJ databases">
        <title>Genomic Encyclopedia of Archaeal and Bacterial Type Strains, Phase II (KMG-II): From Individual Species to Whole Genera.</title>
        <authorList>
            <person name="Goeker M."/>
        </authorList>
    </citation>
    <scope>NUCLEOTIDE SEQUENCE [LARGE SCALE GENOMIC DNA]</scope>
    <source>
        <strain evidence="2">DSM 28175</strain>
    </source>
</reference>